<dbReference type="OrthoDB" id="5769404at2"/>
<gene>
    <name evidence="2" type="ORF">EOE67_19080</name>
</gene>
<organism evidence="2 3">
    <name type="scientific">Rheinheimera riviphila</name>
    <dbReference type="NCBI Taxonomy" id="1834037"/>
    <lineage>
        <taxon>Bacteria</taxon>
        <taxon>Pseudomonadati</taxon>
        <taxon>Pseudomonadota</taxon>
        <taxon>Gammaproteobacteria</taxon>
        <taxon>Chromatiales</taxon>
        <taxon>Chromatiaceae</taxon>
        <taxon>Rheinheimera</taxon>
    </lineage>
</organism>
<dbReference type="RefSeq" id="WP_127700973.1">
    <property type="nucleotide sequence ID" value="NZ_SACS01000031.1"/>
</dbReference>
<dbReference type="AlphaFoldDB" id="A0A437QBX6"/>
<accession>A0A437QBX6</accession>
<protein>
    <submittedName>
        <fullName evidence="2">Uncharacterized protein</fullName>
    </submittedName>
</protein>
<dbReference type="Proteomes" id="UP000283077">
    <property type="component" value="Unassembled WGS sequence"/>
</dbReference>
<dbReference type="EMBL" id="SACS01000031">
    <property type="protein sequence ID" value="RVU32017.1"/>
    <property type="molecule type" value="Genomic_DNA"/>
</dbReference>
<comment type="caution">
    <text evidence="2">The sequence shown here is derived from an EMBL/GenBank/DDBJ whole genome shotgun (WGS) entry which is preliminary data.</text>
</comment>
<keyword evidence="3" id="KW-1185">Reference proteome</keyword>
<keyword evidence="1" id="KW-0472">Membrane</keyword>
<keyword evidence="1" id="KW-1133">Transmembrane helix</keyword>
<proteinExistence type="predicted"/>
<sequence>MITRAQFTFIWGFALGLSSASMLFYTWHMESLTALQQQWLEKQQTQHTEQLAQTQQSQIDTIDLLMKSYSISDGNEDQDMRAELIRSNHLSLLLEVQQQAAVDISDLIDPARPFNSAQLYAALLRIKQQHEKNLARQRLDQRVKTADTTVPVTTP</sequence>
<evidence type="ECO:0000313" key="2">
    <source>
        <dbReference type="EMBL" id="RVU32017.1"/>
    </source>
</evidence>
<name>A0A437QBX6_9GAMM</name>
<feature type="transmembrane region" description="Helical" evidence="1">
    <location>
        <begin position="7"/>
        <end position="27"/>
    </location>
</feature>
<evidence type="ECO:0000256" key="1">
    <source>
        <dbReference type="SAM" id="Phobius"/>
    </source>
</evidence>
<evidence type="ECO:0000313" key="3">
    <source>
        <dbReference type="Proteomes" id="UP000283077"/>
    </source>
</evidence>
<reference evidence="2 3" key="1">
    <citation type="submission" date="2019-01" db="EMBL/GenBank/DDBJ databases">
        <authorList>
            <person name="Chen W.-M."/>
        </authorList>
    </citation>
    <scope>NUCLEOTIDE SEQUENCE [LARGE SCALE GENOMIC DNA]</scope>
    <source>
        <strain evidence="2 3">KYPC3</strain>
    </source>
</reference>
<keyword evidence="1" id="KW-0812">Transmembrane</keyword>